<organism evidence="2 3">
    <name type="scientific">Syphacia muris</name>
    <dbReference type="NCBI Taxonomy" id="451379"/>
    <lineage>
        <taxon>Eukaryota</taxon>
        <taxon>Metazoa</taxon>
        <taxon>Ecdysozoa</taxon>
        <taxon>Nematoda</taxon>
        <taxon>Chromadorea</taxon>
        <taxon>Rhabditida</taxon>
        <taxon>Spirurina</taxon>
        <taxon>Oxyuridomorpha</taxon>
        <taxon>Oxyuroidea</taxon>
        <taxon>Oxyuridae</taxon>
        <taxon>Syphacia</taxon>
    </lineage>
</organism>
<name>A0A0N5B0B8_9BILA</name>
<sequence>MKFDDKPKQRPFCVENFDCDDGDDDDDCSAWLPDPERIVESCLANAVDLIVNAIVDSINRPESEEGNHDACWLYLTQLLVHLLNTNSVVTHEQIVQKFSTMTENPFKLLLRQVLLHPLLTIYQAYLRRCIAFILRTDPSSGPSPLISFLLKDSDLIGSIIKLYEDSLSEHLKPLCRRTLRTFSLASALILHQSRVDSANKELIGELINTSDAFYSWEGLINGPAQKFEDENACVKPAVILAKESMCGRVAIEEDEENDPDGYQLEEVMDVVEKSYKVDLDTEAHDAYQAGSNSGRHLNKLVRFLKDIDIYINSEGTDQEIEEMRLLGFDTSLVAKPPLLRSDGFAIERVGNAPVELDEKSTVKSCMTSGVDEVAEKKKSIEILNSDALVSAPEQENLKLDDRKLHSAEADQVPIFASSGNVNDEWPSGNGAAADDSSDWADFTSTKADDWPPPQVDYSWPGDTGLTKLGTNSNGEFAEEGFPLEFAFTFCEKKPDPTIGNDALSDSVSASSKEVFSSSLAETKASPESKK</sequence>
<keyword evidence="2" id="KW-1185">Reference proteome</keyword>
<evidence type="ECO:0000313" key="2">
    <source>
        <dbReference type="Proteomes" id="UP000046393"/>
    </source>
</evidence>
<accession>A0A0N5B0B8</accession>
<protein>
    <submittedName>
        <fullName evidence="3">Serine/threonine-protein phosphatase 6 regulatory subunit 3-like</fullName>
    </submittedName>
</protein>
<dbReference type="Proteomes" id="UP000046393">
    <property type="component" value="Unplaced"/>
</dbReference>
<dbReference type="AlphaFoldDB" id="A0A0N5B0B8"/>
<reference evidence="3" key="1">
    <citation type="submission" date="2017-02" db="UniProtKB">
        <authorList>
            <consortium name="WormBaseParasite"/>
        </authorList>
    </citation>
    <scope>IDENTIFICATION</scope>
</reference>
<dbReference type="STRING" id="451379.A0A0N5B0B8"/>
<proteinExistence type="predicted"/>
<dbReference type="WBParaSite" id="SMUV_0001071901-mRNA-1">
    <property type="protein sequence ID" value="SMUV_0001071901-mRNA-1"/>
    <property type="gene ID" value="SMUV_0001071901"/>
</dbReference>
<feature type="region of interest" description="Disordered" evidence="1">
    <location>
        <begin position="498"/>
        <end position="530"/>
    </location>
</feature>
<evidence type="ECO:0000313" key="3">
    <source>
        <dbReference type="WBParaSite" id="SMUV_0001071901-mRNA-1"/>
    </source>
</evidence>
<feature type="compositionally biased region" description="Low complexity" evidence="1">
    <location>
        <begin position="501"/>
        <end position="521"/>
    </location>
</feature>
<evidence type="ECO:0000256" key="1">
    <source>
        <dbReference type="SAM" id="MobiDB-lite"/>
    </source>
</evidence>